<dbReference type="InterPro" id="IPR050708">
    <property type="entry name" value="T6SS_VgrG/RHS"/>
</dbReference>
<dbReference type="InterPro" id="IPR006530">
    <property type="entry name" value="YD"/>
</dbReference>
<gene>
    <name evidence="5" type="ORF">HTZ77_05710</name>
</gene>
<dbReference type="InterPro" id="IPR001791">
    <property type="entry name" value="Laminin_G"/>
</dbReference>
<dbReference type="Pfam" id="PF25023">
    <property type="entry name" value="TEN_YD-shell"/>
    <property type="match status" value="1"/>
</dbReference>
<dbReference type="PANTHER" id="PTHR32305">
    <property type="match status" value="1"/>
</dbReference>
<dbReference type="NCBIfam" id="TIGR03696">
    <property type="entry name" value="Rhs_assc_core"/>
    <property type="match status" value="1"/>
</dbReference>
<keyword evidence="6" id="KW-1185">Reference proteome</keyword>
<dbReference type="Gene3D" id="2.180.10.10">
    <property type="entry name" value="RHS repeat-associated core"/>
    <property type="match status" value="4"/>
</dbReference>
<dbReference type="Pfam" id="PF20148">
    <property type="entry name" value="DUF6531"/>
    <property type="match status" value="1"/>
</dbReference>
<keyword evidence="1" id="KW-0677">Repeat</keyword>
<evidence type="ECO:0008006" key="7">
    <source>
        <dbReference type="Google" id="ProtNLM"/>
    </source>
</evidence>
<dbReference type="InterPro" id="IPR045351">
    <property type="entry name" value="DUF6531"/>
</dbReference>
<dbReference type="SUPFAM" id="SSF49899">
    <property type="entry name" value="Concanavalin A-like lectins/glucanases"/>
    <property type="match status" value="1"/>
</dbReference>
<evidence type="ECO:0000313" key="5">
    <source>
        <dbReference type="EMBL" id="NUW30914.1"/>
    </source>
</evidence>
<accession>A0A7Y6I3M1</accession>
<dbReference type="Pfam" id="PF13385">
    <property type="entry name" value="Laminin_G_3"/>
    <property type="match status" value="1"/>
</dbReference>
<evidence type="ECO:0000313" key="6">
    <source>
        <dbReference type="Proteomes" id="UP000586042"/>
    </source>
</evidence>
<dbReference type="InterPro" id="IPR013320">
    <property type="entry name" value="ConA-like_dom_sf"/>
</dbReference>
<sequence length="2357" mass="254378">MVTMSEPAQAQAVAALSAVVGQERVETPRQMAGNAVRALPPLTPTKAVKQPQLRDADERPKGALPLERGRNEELPSPKERQLPSGVARAEQIDAGCCSPLIQDRFPANRALVDSLTPTLTAYVSSANALEYTFNVCDSIIMQWGKCVSSGALNQIHSWRVPEGKLEWGKQYYWELIAKDLGTSATTKSPIDTFTTGVRQPMMGSQLSARGVNGQEFNQLSGNYTTAFTDAQVAVAGPPLSVTRSYNTLDARVDGMFGAGWSTLWDMKIVAESKSLLVTQADGRVLRFATKGDGTYQPPPSMHYTLADQQGGGWRLMDKSSTSYLFDASGRLVKIRDGRGRSQDLLYGSNGRLESASVAGRTLRFGWTGAHVTSVSTDAVDGKPLTWTYEYDGDRLMASCSPTTAPNCTRYEYGSGSAYRSRILDSEPYGYWRFNETSGTRAANLGWGAEPATYSSPSLGQPGALAGTGDTSVGIDSEYNEGISLPPHTIGRLVGRASIEVWFKTSKPGVLFSAGEDTWDDSAIYIGTDGKLRGQFHELLGDDVRYTPITTTGAVNDGQWHHAVLTADEGTDHLYLDGKLVGKLVAPRSEYWWEPQAQFVDGQLISGWPAESRGFEGQLDEAAVYDRPLTQAEVEAHYAARLEAPNKLTKITLPSGRVWASNTYDAATDRIKTHTDQHGGTWQIGAPVIDAAWATSTVTVTDPNNKTVKTVHDGWRGYRVVSVTDQLGEKTTYDYDTGGFRAKVVDPNDNVFTWANDERGNPISTTSCRGSNDCQTAYATYYLNANDEFDPRNDRQLTSRDARSSSQTDNTYATVFEYNSYGEQTKETTPATADFPNGRSVTVAYTDGTEPAVNGGTTPAGLVAKKTDARGNAWTYRYTAAGDLAEQTNPAGLVTKLEYDTVGRLSASTQVSQAHPDGVKMTFAYDGVGRLVTQTEPGVKNEVSGVTHTKQTTFGYDPDGNKLSEKVADLTGGDAERATVYTYDGQGRLETTTDPEGGVVRQAWNTVGQVTRVTDARGTVIENGYTDRGQLATRTLKGWTGSPVNPQPAKDVLLESYSYDAAGRLAAQADAMGRKTSFEYYNNNLLRKKIADDVKLNGLSTPRDVVLEEHTYDAAGNRLTLVTPNGTTSVVTVTTHYVYDTASRLASQTFSPGGLDRKTAFVYDANGNVLRKTLTGAGTSRAEVSEFVYDKMNLVTKTTVENGADDLISTSDYDDRSLVVATTDPRGNATGADKAAFTSTLRYDALGRLVEATGPQVKVDKAGSSSDARPSARYGYDTFGATTHERDAEGRTVTSVFDKAGRLASKSAPPYTPPGGTAVTPTTSHGYDKAGQLIRTTDPRGYTSTFEYDQLGRQVRVTDPVPEGETPGRWVAEYDMAGEQLAAVDPTGARSEATYDDLGRKITETQVERKPSAAAYTTKLEYDDASRLTKSVAPGNRTTTYEVNAAGEVTEQTDPAANTTTMAYDQAGRLTKTTNVALGTATLAEYDLAGRKTALKDLKGETVLRTMSTGYDPAGNPTTLTSGEGHVTKQNFDALNRLTSLIEPVKDGETITTSFGYDATGARTRLTDGRGNATWTTYNVLGLVETVTEPSTTAHPDAADRTWIAVYDKAGNPTALIQPGGVRIDRTFDHLGRLTKETGAGGGATSAERSFGYDLAGRQTTIGDLTVDYNDRTLPLAIKRGAAQQTGYSYDELGNPTQRVDAAGTATFTWDNAGRLWTATDPVTTRKITYDYDQANRVKTMTAKVGTTSADTQVFTYDDLDRAKTHTLKSSTGAQLAQITYGWDKDDNLTTKTTAGLAGAGTNTYGYDHAGRLTSWTAPGGAKTLYEWDAAGNRTKAGDKTYTYDERNRLTTGDGSTYTYTPRGTLATETKNGATTQLTFDAFDRLIADGDSLYSYDSLDRVTTRTRGTTKQTFAYTGLTNDLAAISDSSGAVQAKYGRDAFGGLLGQKEGTSPALATLTDLHGDLVATYTSTALATTTHYDPFGISTAQTGAKTNLGYQGAYTDPDTGKVNMHARWYQPGTGSFTSRDTATLTPTPSVQANRYTYANASLLTGIDPTGHSTVITSGVGTTWDTPSYAGSEVGGVWGTSYGPVRDNYEIGDCTVCFGAGEIIVDPRWVRSVEYNPEWGEDEARRAGVVASGPGVGRQAPSGYWAADAERRQTLADLYDPQMSQKEINRLWNNLKHVSKDGWYGPSSAGGLQVRRVESKYGFYYQFRYVIGTRLGVTSTEAMNWVKQNFAKVFPFGGCGATLELGERCNLTGVPGWSLLGKTAPIKVVHASARTFTFEALDGHFDPTGSRITFRISSLGNERLGLTVTAFGPEGGIQSTGIGRWFSALTARDTWIKFQQGIQTKMPYDL</sequence>
<feature type="region of interest" description="Disordered" evidence="2">
    <location>
        <begin position="32"/>
        <end position="83"/>
    </location>
</feature>
<dbReference type="EMBL" id="JABWGN010000002">
    <property type="protein sequence ID" value="NUW30914.1"/>
    <property type="molecule type" value="Genomic_DNA"/>
</dbReference>
<evidence type="ECO:0000259" key="4">
    <source>
        <dbReference type="Pfam" id="PF25023"/>
    </source>
</evidence>
<dbReference type="InterPro" id="IPR022385">
    <property type="entry name" value="Rhs_assc_core"/>
</dbReference>
<dbReference type="Proteomes" id="UP000586042">
    <property type="component" value="Unassembled WGS sequence"/>
</dbReference>
<name>A0A7Y6I3M1_9ACTN</name>
<evidence type="ECO:0000259" key="3">
    <source>
        <dbReference type="Pfam" id="PF20148"/>
    </source>
</evidence>
<dbReference type="RefSeq" id="WP_175588345.1">
    <property type="nucleotide sequence ID" value="NZ_JABWGN010000002.1"/>
</dbReference>
<protein>
    <recommendedName>
        <fullName evidence="7">Laminin G domain-containing protein</fullName>
    </recommendedName>
</protein>
<dbReference type="Pfam" id="PF05593">
    <property type="entry name" value="RHS_repeat"/>
    <property type="match status" value="5"/>
</dbReference>
<feature type="domain" description="DUF6531" evidence="3">
    <location>
        <begin position="218"/>
        <end position="287"/>
    </location>
</feature>
<feature type="compositionally biased region" description="Low complexity" evidence="2">
    <location>
        <begin position="1313"/>
        <end position="1322"/>
    </location>
</feature>
<feature type="compositionally biased region" description="Basic and acidic residues" evidence="2">
    <location>
        <begin position="788"/>
        <end position="802"/>
    </location>
</feature>
<evidence type="ECO:0000256" key="2">
    <source>
        <dbReference type="SAM" id="MobiDB-lite"/>
    </source>
</evidence>
<evidence type="ECO:0000256" key="1">
    <source>
        <dbReference type="ARBA" id="ARBA00022737"/>
    </source>
</evidence>
<feature type="compositionally biased region" description="Basic and acidic residues" evidence="2">
    <location>
        <begin position="52"/>
        <end position="81"/>
    </location>
</feature>
<dbReference type="NCBIfam" id="TIGR01643">
    <property type="entry name" value="YD_repeat_2x"/>
    <property type="match status" value="9"/>
</dbReference>
<comment type="caution">
    <text evidence="5">The sequence shown here is derived from an EMBL/GenBank/DDBJ whole genome shotgun (WGS) entry which is preliminary data.</text>
</comment>
<dbReference type="InterPro" id="IPR031325">
    <property type="entry name" value="RHS_repeat"/>
</dbReference>
<dbReference type="Gene3D" id="2.60.120.200">
    <property type="match status" value="1"/>
</dbReference>
<dbReference type="CDD" id="cd00110">
    <property type="entry name" value="LamG"/>
    <property type="match status" value="1"/>
</dbReference>
<proteinExistence type="predicted"/>
<dbReference type="InterPro" id="IPR056823">
    <property type="entry name" value="TEN-like_YD-shell"/>
</dbReference>
<dbReference type="PANTHER" id="PTHR32305:SF15">
    <property type="entry name" value="PROTEIN RHSA-RELATED"/>
    <property type="match status" value="1"/>
</dbReference>
<feature type="domain" description="Teneurin-like YD-shell" evidence="4">
    <location>
        <begin position="1726"/>
        <end position="2047"/>
    </location>
</feature>
<reference evidence="5 6" key="1">
    <citation type="submission" date="2020-06" db="EMBL/GenBank/DDBJ databases">
        <title>Nonomuraea sp. SMC257, a novel actinomycete isolated from soil.</title>
        <authorList>
            <person name="Chanama M."/>
        </authorList>
    </citation>
    <scope>NUCLEOTIDE SEQUENCE [LARGE SCALE GENOMIC DNA]</scope>
    <source>
        <strain evidence="5 6">SMC257</strain>
    </source>
</reference>
<organism evidence="5 6">
    <name type="scientific">Nonomuraea montanisoli</name>
    <dbReference type="NCBI Taxonomy" id="2741721"/>
    <lineage>
        <taxon>Bacteria</taxon>
        <taxon>Bacillati</taxon>
        <taxon>Actinomycetota</taxon>
        <taxon>Actinomycetes</taxon>
        <taxon>Streptosporangiales</taxon>
        <taxon>Streptosporangiaceae</taxon>
        <taxon>Nonomuraea</taxon>
    </lineage>
</organism>
<feature type="region of interest" description="Disordered" evidence="2">
    <location>
        <begin position="1303"/>
        <end position="1328"/>
    </location>
</feature>
<feature type="region of interest" description="Disordered" evidence="2">
    <location>
        <begin position="788"/>
        <end position="808"/>
    </location>
</feature>